<reference evidence="2 3" key="1">
    <citation type="submission" date="2016-10" db="EMBL/GenBank/DDBJ databases">
        <authorList>
            <person name="de Groot N.N."/>
        </authorList>
    </citation>
    <scope>NUCLEOTIDE SEQUENCE [LARGE SCALE GENOMIC DNA]</scope>
    <source>
        <strain evidence="2 3">DSM 44945</strain>
    </source>
</reference>
<sequence>MTRIRAVLRRTRTGKGRGEGNSEDERLLRGPLESVCRVTRCG</sequence>
<organism evidence="2 3">
    <name type="scientific">Planifilum fulgidum</name>
    <dbReference type="NCBI Taxonomy" id="201973"/>
    <lineage>
        <taxon>Bacteria</taxon>
        <taxon>Bacillati</taxon>
        <taxon>Bacillota</taxon>
        <taxon>Bacilli</taxon>
        <taxon>Bacillales</taxon>
        <taxon>Thermoactinomycetaceae</taxon>
        <taxon>Planifilum</taxon>
    </lineage>
</organism>
<protein>
    <submittedName>
        <fullName evidence="2">Uncharacterized protein</fullName>
    </submittedName>
</protein>
<evidence type="ECO:0000313" key="2">
    <source>
        <dbReference type="EMBL" id="SFG33916.1"/>
    </source>
</evidence>
<accession>A0A1I2R834</accession>
<keyword evidence="3" id="KW-1185">Reference proteome</keyword>
<gene>
    <name evidence="2" type="ORF">SAMN04488025_12719</name>
</gene>
<proteinExistence type="predicted"/>
<dbReference type="Proteomes" id="UP000198661">
    <property type="component" value="Unassembled WGS sequence"/>
</dbReference>
<feature type="compositionally biased region" description="Basic and acidic residues" evidence="1">
    <location>
        <begin position="16"/>
        <end position="26"/>
    </location>
</feature>
<feature type="compositionally biased region" description="Basic residues" evidence="1">
    <location>
        <begin position="1"/>
        <end position="15"/>
    </location>
</feature>
<evidence type="ECO:0000256" key="1">
    <source>
        <dbReference type="SAM" id="MobiDB-lite"/>
    </source>
</evidence>
<name>A0A1I2R834_9BACL</name>
<feature type="region of interest" description="Disordered" evidence="1">
    <location>
        <begin position="1"/>
        <end position="26"/>
    </location>
</feature>
<evidence type="ECO:0000313" key="3">
    <source>
        <dbReference type="Proteomes" id="UP000198661"/>
    </source>
</evidence>
<dbReference type="AlphaFoldDB" id="A0A1I2R834"/>
<dbReference type="EMBL" id="FOOK01000027">
    <property type="protein sequence ID" value="SFG33916.1"/>
    <property type="molecule type" value="Genomic_DNA"/>
</dbReference>